<accession>A0ABV0U9B4</accession>
<dbReference type="EMBL" id="JAHRIQ010059821">
    <property type="protein sequence ID" value="MEQ2240831.1"/>
    <property type="molecule type" value="Genomic_DNA"/>
</dbReference>
<name>A0ABV0U9B4_9TELE</name>
<keyword evidence="3" id="KW-1185">Reference proteome</keyword>
<feature type="region of interest" description="Disordered" evidence="1">
    <location>
        <begin position="47"/>
        <end position="82"/>
    </location>
</feature>
<dbReference type="Proteomes" id="UP001482620">
    <property type="component" value="Unassembled WGS sequence"/>
</dbReference>
<evidence type="ECO:0000313" key="2">
    <source>
        <dbReference type="EMBL" id="MEQ2240831.1"/>
    </source>
</evidence>
<evidence type="ECO:0000313" key="3">
    <source>
        <dbReference type="Proteomes" id="UP001482620"/>
    </source>
</evidence>
<comment type="caution">
    <text evidence="2">The sequence shown here is derived from an EMBL/GenBank/DDBJ whole genome shotgun (WGS) entry which is preliminary data.</text>
</comment>
<organism evidence="2 3">
    <name type="scientific">Ilyodon furcidens</name>
    <name type="common">goldbreast splitfin</name>
    <dbReference type="NCBI Taxonomy" id="33524"/>
    <lineage>
        <taxon>Eukaryota</taxon>
        <taxon>Metazoa</taxon>
        <taxon>Chordata</taxon>
        <taxon>Craniata</taxon>
        <taxon>Vertebrata</taxon>
        <taxon>Euteleostomi</taxon>
        <taxon>Actinopterygii</taxon>
        <taxon>Neopterygii</taxon>
        <taxon>Teleostei</taxon>
        <taxon>Neoteleostei</taxon>
        <taxon>Acanthomorphata</taxon>
        <taxon>Ovalentaria</taxon>
        <taxon>Atherinomorphae</taxon>
        <taxon>Cyprinodontiformes</taxon>
        <taxon>Goodeidae</taxon>
        <taxon>Ilyodon</taxon>
    </lineage>
</organism>
<reference evidence="2 3" key="1">
    <citation type="submission" date="2021-06" db="EMBL/GenBank/DDBJ databases">
        <authorList>
            <person name="Palmer J.M."/>
        </authorList>
    </citation>
    <scope>NUCLEOTIDE SEQUENCE [LARGE SCALE GENOMIC DNA]</scope>
    <source>
        <strain evidence="3">if_2019</strain>
        <tissue evidence="2">Muscle</tissue>
    </source>
</reference>
<protein>
    <submittedName>
        <fullName evidence="2">Uncharacterized protein</fullName>
    </submittedName>
</protein>
<proteinExistence type="predicted"/>
<evidence type="ECO:0000256" key="1">
    <source>
        <dbReference type="SAM" id="MobiDB-lite"/>
    </source>
</evidence>
<gene>
    <name evidence="2" type="ORF">ILYODFUR_019109</name>
</gene>
<sequence length="82" mass="9301">MLRLCGYATCAENNKKSSLNQERGSTTQNPVRCMVCLRVGHREKRPNYTTHPCMPTREPQGTLHQRQTEADFTVGSCPDKHP</sequence>